<feature type="transmembrane region" description="Helical" evidence="1">
    <location>
        <begin position="41"/>
        <end position="63"/>
    </location>
</feature>
<feature type="transmembrane region" description="Helical" evidence="1">
    <location>
        <begin position="136"/>
        <end position="154"/>
    </location>
</feature>
<organism evidence="2 3">
    <name type="scientific">Paracraurococcus lichenis</name>
    <dbReference type="NCBI Taxonomy" id="3064888"/>
    <lineage>
        <taxon>Bacteria</taxon>
        <taxon>Pseudomonadati</taxon>
        <taxon>Pseudomonadota</taxon>
        <taxon>Alphaproteobacteria</taxon>
        <taxon>Acetobacterales</taxon>
        <taxon>Roseomonadaceae</taxon>
        <taxon>Paracraurococcus</taxon>
    </lineage>
</organism>
<dbReference type="EMBL" id="JAUTWS010000035">
    <property type="protein sequence ID" value="MDO9711842.1"/>
    <property type="molecule type" value="Genomic_DNA"/>
</dbReference>
<evidence type="ECO:0000256" key="1">
    <source>
        <dbReference type="SAM" id="Phobius"/>
    </source>
</evidence>
<dbReference type="Pfam" id="PF11911">
    <property type="entry name" value="DUF3429"/>
    <property type="match status" value="1"/>
</dbReference>
<name>A0ABT9E6M8_9PROT</name>
<reference evidence="2 3" key="1">
    <citation type="submission" date="2023-08" db="EMBL/GenBank/DDBJ databases">
        <title>The draft genome sequence of Paracraurococcus sp. LOR1-02.</title>
        <authorList>
            <person name="Kingkaew E."/>
            <person name="Tanasupawat S."/>
        </authorList>
    </citation>
    <scope>NUCLEOTIDE SEQUENCE [LARGE SCALE GENOMIC DNA]</scope>
    <source>
        <strain evidence="2 3">LOR1-02</strain>
    </source>
</reference>
<evidence type="ECO:0000313" key="3">
    <source>
        <dbReference type="Proteomes" id="UP001243009"/>
    </source>
</evidence>
<keyword evidence="1" id="KW-0472">Membrane</keyword>
<protein>
    <submittedName>
        <fullName evidence="2">DUF3429 domain-containing protein</fullName>
    </submittedName>
</protein>
<keyword evidence="1" id="KW-0812">Transmembrane</keyword>
<dbReference type="RefSeq" id="WP_305106696.1">
    <property type="nucleotide sequence ID" value="NZ_JAUTWS010000035.1"/>
</dbReference>
<feature type="transmembrane region" description="Helical" evidence="1">
    <location>
        <begin position="84"/>
        <end position="116"/>
    </location>
</feature>
<proteinExistence type="predicted"/>
<dbReference type="Proteomes" id="UP001243009">
    <property type="component" value="Unassembled WGS sequence"/>
</dbReference>
<keyword evidence="3" id="KW-1185">Reference proteome</keyword>
<evidence type="ECO:0000313" key="2">
    <source>
        <dbReference type="EMBL" id="MDO9711842.1"/>
    </source>
</evidence>
<gene>
    <name evidence="2" type="ORF">Q7A36_26075</name>
</gene>
<dbReference type="InterPro" id="IPR021836">
    <property type="entry name" value="DUF3429"/>
</dbReference>
<accession>A0ABT9E6M8</accession>
<comment type="caution">
    <text evidence="2">The sequence shown here is derived from an EMBL/GenBank/DDBJ whole genome shotgun (WGS) entry which is preliminary data.</text>
</comment>
<feature type="transmembrane region" description="Helical" evidence="1">
    <location>
        <begin position="16"/>
        <end position="35"/>
    </location>
</feature>
<sequence length="156" mass="16505">MAEIHLTEAEAPPRESLLFGVAAILPLLAFAAGAWLLPFAWLPLVVALGVVWGAAILIFLAGVRRGLSFRTPGGTRPSQLATMLWLFLAGLLALASPWPAPALLLLILGYGSLALLDPMAARRGEAPPFLGRLRPVQMAVGLLCLLALLLRVMLVA</sequence>
<keyword evidence="1" id="KW-1133">Transmembrane helix</keyword>